<keyword evidence="1" id="KW-0812">Transmembrane</keyword>
<dbReference type="Proteomes" id="UP000535511">
    <property type="component" value="Unassembled WGS sequence"/>
</dbReference>
<comment type="caution">
    <text evidence="2">The sequence shown here is derived from an EMBL/GenBank/DDBJ whole genome shotgun (WGS) entry which is preliminary data.</text>
</comment>
<feature type="transmembrane region" description="Helical" evidence="1">
    <location>
        <begin position="12"/>
        <end position="35"/>
    </location>
</feature>
<evidence type="ECO:0008006" key="4">
    <source>
        <dbReference type="Google" id="ProtNLM"/>
    </source>
</evidence>
<evidence type="ECO:0000313" key="2">
    <source>
        <dbReference type="EMBL" id="NYD42873.1"/>
    </source>
</evidence>
<keyword evidence="1" id="KW-0472">Membrane</keyword>
<keyword evidence="1" id="KW-1133">Transmembrane helix</keyword>
<evidence type="ECO:0000313" key="3">
    <source>
        <dbReference type="Proteomes" id="UP000535511"/>
    </source>
</evidence>
<keyword evidence="3" id="KW-1185">Reference proteome</keyword>
<gene>
    <name evidence="2" type="ORF">BJZ21_002956</name>
</gene>
<name>A0A7Y9E854_9ACTN</name>
<dbReference type="RefSeq" id="WP_179664454.1">
    <property type="nucleotide sequence ID" value="NZ_JACCBG010000001.1"/>
</dbReference>
<reference evidence="2 3" key="1">
    <citation type="submission" date="2020-07" db="EMBL/GenBank/DDBJ databases">
        <title>Sequencing the genomes of 1000 actinobacteria strains.</title>
        <authorList>
            <person name="Klenk H.-P."/>
        </authorList>
    </citation>
    <scope>NUCLEOTIDE SEQUENCE [LARGE SCALE GENOMIC DNA]</scope>
    <source>
        <strain evidence="2 3">DSM 21350</strain>
    </source>
</reference>
<dbReference type="EMBL" id="JACCBG010000001">
    <property type="protein sequence ID" value="NYD42873.1"/>
    <property type="molecule type" value="Genomic_DNA"/>
</dbReference>
<evidence type="ECO:0000256" key="1">
    <source>
        <dbReference type="SAM" id="Phobius"/>
    </source>
</evidence>
<dbReference type="AlphaFoldDB" id="A0A7Y9E854"/>
<protein>
    <recommendedName>
        <fullName evidence="4">Type 4 fimbrial biogenesis protein PilX N-terminal domain-containing protein</fullName>
    </recommendedName>
</protein>
<accession>A0A7Y9E854</accession>
<sequence>MVGHTSRDEGSAIILVLMVLVLATALGTTLAAVTLNNLQSARRSDEATKVLNAAEAGVSQAVTFMRQNGVAALRCRDTGTPDSPSWTDCGTAYGRSNPVGPAGASAGGAHYSAWVEEVTRLTSSVDQGVYRVHAVGTLAPGAVADCATVAAACRSITAEVVVSNFDLRGVYSKSIEGNSSGNATIKNESIFTTDCFPMRGRASLSITGFDSAHNIPAGVHTSGIIVNGPASRCNDLTKSIHHSGPCNPSFPYDQDSQGGSLGGTGCEAGTAAYPGVYGVKSPASDGVWGSKIESQQSMQQVFGLAYPPLTDDVVDKLKAIAEEDGTFRSTNTWPTQTVAAASRGVFFFDLSGKTGNAAKLDLAGLPSPFNQESAACNGPIIIVRNGNAVISPSNSDAVVGASVFLLSPGGGTGIATLNGGHLYGGIFAEAIDFSGNTYLEPPTCTDGVFNAALLAISIRSYSEDD</sequence>
<organism evidence="2 3">
    <name type="scientific">Nocardioides panaciterrulae</name>
    <dbReference type="NCBI Taxonomy" id="661492"/>
    <lineage>
        <taxon>Bacteria</taxon>
        <taxon>Bacillati</taxon>
        <taxon>Actinomycetota</taxon>
        <taxon>Actinomycetes</taxon>
        <taxon>Propionibacteriales</taxon>
        <taxon>Nocardioidaceae</taxon>
        <taxon>Nocardioides</taxon>
    </lineage>
</organism>
<proteinExistence type="predicted"/>